<dbReference type="PANTHER" id="PTHR33221">
    <property type="entry name" value="WINGED HELIX-TURN-HELIX TRANSCRIPTIONAL REGULATOR, RRF2 FAMILY"/>
    <property type="match status" value="1"/>
</dbReference>
<dbReference type="NCBIfam" id="TIGR00738">
    <property type="entry name" value="rrf2_super"/>
    <property type="match status" value="1"/>
</dbReference>
<evidence type="ECO:0000313" key="2">
    <source>
        <dbReference type="EMBL" id="SES14617.1"/>
    </source>
</evidence>
<reference evidence="2 3" key="1">
    <citation type="submission" date="2016-10" db="EMBL/GenBank/DDBJ databases">
        <authorList>
            <person name="de Groot N.N."/>
        </authorList>
    </citation>
    <scope>NUCLEOTIDE SEQUENCE [LARGE SCALE GENOMIC DNA]</scope>
    <source>
        <strain evidence="2 3">VTM2R47</strain>
    </source>
</reference>
<accession>A0A1H9UZZ1</accession>
<keyword evidence="1" id="KW-0238">DNA-binding</keyword>
<protein>
    <submittedName>
        <fullName evidence="2">Transcriptional regulator, BadM/Rrf2 family</fullName>
    </submittedName>
</protein>
<dbReference type="GO" id="GO:0005829">
    <property type="term" value="C:cytosol"/>
    <property type="evidence" value="ECO:0007669"/>
    <property type="project" value="TreeGrafter"/>
</dbReference>
<dbReference type="InterPro" id="IPR036390">
    <property type="entry name" value="WH_DNA-bd_sf"/>
</dbReference>
<dbReference type="Pfam" id="PF02082">
    <property type="entry name" value="Rrf2"/>
    <property type="match status" value="1"/>
</dbReference>
<dbReference type="GO" id="GO:0003700">
    <property type="term" value="F:DNA-binding transcription factor activity"/>
    <property type="evidence" value="ECO:0007669"/>
    <property type="project" value="TreeGrafter"/>
</dbReference>
<evidence type="ECO:0000313" key="3">
    <source>
        <dbReference type="Proteomes" id="UP000182712"/>
    </source>
</evidence>
<dbReference type="RefSeq" id="WP_074628170.1">
    <property type="nucleotide sequence ID" value="NZ_FOGM01000019.1"/>
</dbReference>
<dbReference type="GO" id="GO:0003677">
    <property type="term" value="F:DNA binding"/>
    <property type="evidence" value="ECO:0007669"/>
    <property type="project" value="UniProtKB-KW"/>
</dbReference>
<proteinExistence type="predicted"/>
<dbReference type="AlphaFoldDB" id="A0A1H9UZZ1"/>
<dbReference type="Proteomes" id="UP000182712">
    <property type="component" value="Unassembled WGS sequence"/>
</dbReference>
<name>A0A1H9UZZ1_9STRE</name>
<dbReference type="Gene3D" id="1.10.10.10">
    <property type="entry name" value="Winged helix-like DNA-binding domain superfamily/Winged helix DNA-binding domain"/>
    <property type="match status" value="1"/>
</dbReference>
<dbReference type="PANTHER" id="PTHR33221:SF5">
    <property type="entry name" value="HTH-TYPE TRANSCRIPTIONAL REGULATOR ISCR"/>
    <property type="match status" value="1"/>
</dbReference>
<dbReference type="SUPFAM" id="SSF46785">
    <property type="entry name" value="Winged helix' DNA-binding domain"/>
    <property type="match status" value="1"/>
</dbReference>
<gene>
    <name evidence="2" type="ORF">SAMN04487840_1195</name>
</gene>
<sequence>MISTRGRYVIRVMIDLVENNNGHYIPLKDIAQRQEISKKYLEIIVKEMVAGELLIGASGRGGGYKLRRKPEEYTVGEILDLMEGTLSSVACLVDKSFDCPRKDKCKTLPMWIEYDNLVHDFFYGKTILDLVNN</sequence>
<dbReference type="PROSITE" id="PS51197">
    <property type="entry name" value="HTH_RRF2_2"/>
    <property type="match status" value="1"/>
</dbReference>
<evidence type="ECO:0000256" key="1">
    <source>
        <dbReference type="ARBA" id="ARBA00023125"/>
    </source>
</evidence>
<dbReference type="InterPro" id="IPR000944">
    <property type="entry name" value="Tscrpt_reg_Rrf2"/>
</dbReference>
<dbReference type="EMBL" id="FOGM01000019">
    <property type="protein sequence ID" value="SES14617.1"/>
    <property type="molecule type" value="Genomic_DNA"/>
</dbReference>
<dbReference type="InterPro" id="IPR036388">
    <property type="entry name" value="WH-like_DNA-bd_sf"/>
</dbReference>
<organism evidence="2 3">
    <name type="scientific">Streptococcus gallolyticus</name>
    <dbReference type="NCBI Taxonomy" id="315405"/>
    <lineage>
        <taxon>Bacteria</taxon>
        <taxon>Bacillati</taxon>
        <taxon>Bacillota</taxon>
        <taxon>Bacilli</taxon>
        <taxon>Lactobacillales</taxon>
        <taxon>Streptococcaceae</taxon>
        <taxon>Streptococcus</taxon>
    </lineage>
</organism>